<dbReference type="PROSITE" id="PS50053">
    <property type="entry name" value="UBIQUITIN_2"/>
    <property type="match status" value="1"/>
</dbReference>
<feature type="region of interest" description="Disordered" evidence="5">
    <location>
        <begin position="352"/>
        <end position="383"/>
    </location>
</feature>
<reference evidence="8" key="1">
    <citation type="submission" date="2020-07" db="EMBL/GenBank/DDBJ databases">
        <authorList>
            <person name="Nieuwenhuis M."/>
            <person name="Van De Peppel L.J.J."/>
        </authorList>
    </citation>
    <scope>NUCLEOTIDE SEQUENCE</scope>
    <source>
        <strain evidence="8">AP01</strain>
        <tissue evidence="8">Mycelium</tissue>
    </source>
</reference>
<evidence type="ECO:0000256" key="1">
    <source>
        <dbReference type="ARBA" id="ARBA00004370"/>
    </source>
</evidence>
<keyword evidence="3 6" id="KW-1133">Transmembrane helix</keyword>
<protein>
    <recommendedName>
        <fullName evidence="7">Ubiquitin-like domain-containing protein</fullName>
    </recommendedName>
</protein>
<evidence type="ECO:0000256" key="5">
    <source>
        <dbReference type="SAM" id="MobiDB-lite"/>
    </source>
</evidence>
<dbReference type="InterPro" id="IPR000626">
    <property type="entry name" value="Ubiquitin-like_dom"/>
</dbReference>
<feature type="transmembrane region" description="Helical" evidence="6">
    <location>
        <begin position="320"/>
        <end position="337"/>
    </location>
</feature>
<evidence type="ECO:0000256" key="6">
    <source>
        <dbReference type="SAM" id="Phobius"/>
    </source>
</evidence>
<keyword evidence="4 6" id="KW-0472">Membrane</keyword>
<evidence type="ECO:0000256" key="2">
    <source>
        <dbReference type="ARBA" id="ARBA00022692"/>
    </source>
</evidence>
<dbReference type="EMBL" id="JABCKV010000096">
    <property type="protein sequence ID" value="KAG5643771.1"/>
    <property type="molecule type" value="Genomic_DNA"/>
</dbReference>
<dbReference type="GO" id="GO:0016020">
    <property type="term" value="C:membrane"/>
    <property type="evidence" value="ECO:0007669"/>
    <property type="project" value="UniProtKB-SubCell"/>
</dbReference>
<dbReference type="PANTHER" id="PTHR12943:SF27">
    <property type="entry name" value="HOMOCYSTEINE-INDUCED ENDOPLASMIC RETICULUM PROTEIN, ISOFORM A"/>
    <property type="match status" value="1"/>
</dbReference>
<dbReference type="GO" id="GO:0030968">
    <property type="term" value="P:endoplasmic reticulum unfolded protein response"/>
    <property type="evidence" value="ECO:0007669"/>
    <property type="project" value="TreeGrafter"/>
</dbReference>
<feature type="transmembrane region" description="Helical" evidence="6">
    <location>
        <begin position="295"/>
        <end position="314"/>
    </location>
</feature>
<dbReference type="InterPro" id="IPR029071">
    <property type="entry name" value="Ubiquitin-like_domsf"/>
</dbReference>
<keyword evidence="2 6" id="KW-0812">Transmembrane</keyword>
<feature type="compositionally biased region" description="Low complexity" evidence="5">
    <location>
        <begin position="352"/>
        <end position="376"/>
    </location>
</feature>
<evidence type="ECO:0000313" key="8">
    <source>
        <dbReference type="EMBL" id="KAG5643771.1"/>
    </source>
</evidence>
<dbReference type="SUPFAM" id="SSF54236">
    <property type="entry name" value="Ubiquitin-like"/>
    <property type="match status" value="1"/>
</dbReference>
<feature type="region of interest" description="Disordered" evidence="5">
    <location>
        <begin position="85"/>
        <end position="104"/>
    </location>
</feature>
<dbReference type="OrthoDB" id="21589at2759"/>
<keyword evidence="9" id="KW-1185">Reference proteome</keyword>
<feature type="domain" description="Ubiquitin-like" evidence="7">
    <location>
        <begin position="4"/>
        <end position="65"/>
    </location>
</feature>
<gene>
    <name evidence="8" type="ORF">DXG03_009650</name>
</gene>
<dbReference type="InterPro" id="IPR039751">
    <property type="entry name" value="HERPUD1/2"/>
</dbReference>
<dbReference type="Gene3D" id="3.10.20.90">
    <property type="entry name" value="Phosphatidylinositol 3-kinase Catalytic Subunit, Chain A, domain 1"/>
    <property type="match status" value="1"/>
</dbReference>
<feature type="region of interest" description="Disordered" evidence="5">
    <location>
        <begin position="467"/>
        <end position="495"/>
    </location>
</feature>
<name>A0A9P7KDD9_9AGAR</name>
<sequence length="521" mass="57704">MSLVELRVELPSYAHSFTVQVPPTSTVRDVKQEIFNSCPGKPRVDGQRIIWRGRYLIDHEKVDELWNVPDEPRIVHLAVHPSAWSSSPPEIPPPAQAPPQAPTQAPLVRTRLRDSMPGSTSQTFSIPPALSTLAFVHSKHQAALAALSGEVAPQTSGVDPHVSRALAVHAVESHGWAWPAILDEEFPPATEGGLKYERVTLDGNHYLSQTTPSATPTRLQLHALKVLSYTFTLLSLPPTTSVPTRTVPSQTVPIPPNVNHLLQQLGLPQVRVAQNQNQNPNQLVPALREMPLRPLLAPLLMLLFRTMLLLYFVAPARKPIFGILILAWMLYEIWRPIRNGILRGLRAAAAAENQRNQPAPNAAAPQPQNPQHAPAAAPRPAPNPLAGVAAGNLDLQAEAVMDTMANINIPGEERIVNEASATNIPEPSFTHKVGTLFSLLFTTIHPAVWNRRRAVLRQREGRIRTEANIRDAPTETEEEGNANEGRAQLRNELREQHSRRPRWIREYIERVVAAEWVDDSD</sequence>
<dbReference type="AlphaFoldDB" id="A0A9P7KDD9"/>
<comment type="caution">
    <text evidence="8">The sequence shown here is derived from an EMBL/GenBank/DDBJ whole genome shotgun (WGS) entry which is preliminary data.</text>
</comment>
<dbReference type="Pfam" id="PF00240">
    <property type="entry name" value="ubiquitin"/>
    <property type="match status" value="1"/>
</dbReference>
<evidence type="ECO:0000256" key="4">
    <source>
        <dbReference type="ARBA" id="ARBA00023136"/>
    </source>
</evidence>
<proteinExistence type="predicted"/>
<evidence type="ECO:0000256" key="3">
    <source>
        <dbReference type="ARBA" id="ARBA00022989"/>
    </source>
</evidence>
<dbReference type="Proteomes" id="UP000775547">
    <property type="component" value="Unassembled WGS sequence"/>
</dbReference>
<organism evidence="8 9">
    <name type="scientific">Asterophora parasitica</name>
    <dbReference type="NCBI Taxonomy" id="117018"/>
    <lineage>
        <taxon>Eukaryota</taxon>
        <taxon>Fungi</taxon>
        <taxon>Dikarya</taxon>
        <taxon>Basidiomycota</taxon>
        <taxon>Agaricomycotina</taxon>
        <taxon>Agaricomycetes</taxon>
        <taxon>Agaricomycetidae</taxon>
        <taxon>Agaricales</taxon>
        <taxon>Tricholomatineae</taxon>
        <taxon>Lyophyllaceae</taxon>
        <taxon>Asterophora</taxon>
    </lineage>
</organism>
<accession>A0A9P7KDD9</accession>
<evidence type="ECO:0000313" key="9">
    <source>
        <dbReference type="Proteomes" id="UP000775547"/>
    </source>
</evidence>
<comment type="subcellular location">
    <subcellularLocation>
        <location evidence="1">Membrane</location>
    </subcellularLocation>
</comment>
<evidence type="ECO:0000259" key="7">
    <source>
        <dbReference type="PROSITE" id="PS50053"/>
    </source>
</evidence>
<feature type="compositionally biased region" description="Pro residues" evidence="5">
    <location>
        <begin position="89"/>
        <end position="101"/>
    </location>
</feature>
<reference evidence="8" key="2">
    <citation type="submission" date="2021-10" db="EMBL/GenBank/DDBJ databases">
        <title>Phylogenomics reveals ancestral predisposition of the termite-cultivated fungus Termitomyces towards a domesticated lifestyle.</title>
        <authorList>
            <person name="Auxier B."/>
            <person name="Grum-Grzhimaylo A."/>
            <person name="Cardenas M.E."/>
            <person name="Lodge J.D."/>
            <person name="Laessoe T."/>
            <person name="Pedersen O."/>
            <person name="Smith M.E."/>
            <person name="Kuyper T.W."/>
            <person name="Franco-Molano E.A."/>
            <person name="Baroni T.J."/>
            <person name="Aanen D.K."/>
        </authorList>
    </citation>
    <scope>NUCLEOTIDE SEQUENCE</scope>
    <source>
        <strain evidence="8">AP01</strain>
        <tissue evidence="8">Mycelium</tissue>
    </source>
</reference>
<dbReference type="PANTHER" id="PTHR12943">
    <property type="entry name" value="HOMOCYSTEINE-RESPONSIVE ENDOPLASMIC RETICULUM-RESIDENT UNIQUITIN-LIKE DOMAIN HERPUD PROTEIN FAMILY MEMBER"/>
    <property type="match status" value="1"/>
</dbReference>